<keyword evidence="11" id="KW-1185">Reference proteome</keyword>
<feature type="compositionally biased region" description="Acidic residues" evidence="8">
    <location>
        <begin position="10"/>
        <end position="19"/>
    </location>
</feature>
<dbReference type="GO" id="GO:0000480">
    <property type="term" value="P:endonucleolytic cleavage in 5'-ETS of tricistronic rRNA transcript (SSU-rRNA, 5.8S rRNA, LSU-rRNA)"/>
    <property type="evidence" value="ECO:0007669"/>
    <property type="project" value="TreeGrafter"/>
</dbReference>
<dbReference type="InterPro" id="IPR012677">
    <property type="entry name" value="Nucleotide-bd_a/b_plait_sf"/>
</dbReference>
<feature type="region of interest" description="Disordered" evidence="8">
    <location>
        <begin position="264"/>
        <end position="332"/>
    </location>
</feature>
<evidence type="ECO:0000256" key="3">
    <source>
        <dbReference type="ARBA" id="ARBA00022884"/>
    </source>
</evidence>
<evidence type="ECO:0000256" key="7">
    <source>
        <dbReference type="PROSITE-ProRule" id="PRU00176"/>
    </source>
</evidence>
<dbReference type="GO" id="GO:0034462">
    <property type="term" value="P:small-subunit processome assembly"/>
    <property type="evidence" value="ECO:0007669"/>
    <property type="project" value="TreeGrafter"/>
</dbReference>
<feature type="compositionally biased region" description="Acidic residues" evidence="8">
    <location>
        <begin position="48"/>
        <end position="62"/>
    </location>
</feature>
<sequence length="332" mass="38200">MSVRRRNEWQEAEEDEEDKGYDSELADQRKGSRASAHRAKRRRVTNNTEEEEETADESDDDDSSHGRNKSNGIVSDISAKRRIPESIADQEDEIITSSTQPKVITPAALKRSIAASKKTGVVYLSRVPPFMKPQKVKQLLSRFGTVGRVFLQPEDPASYARRKRFGGNKKRSFEDGWVEFADKEVAKLVVETLNATTIGGKKGNYYHDDVWNMKYLRGFKWHHLTEQIANENAERAARLRADISRTTRENKLFVRNVERAKMLENMNAKRKSKKDKERTAETDSDPGLVKVDEPQPRSGVKRHFRQNEMRRKNGDGEFEQSEEAKRVLSKVF</sequence>
<dbReference type="GO" id="GO:0000472">
    <property type="term" value="P:endonucleolytic cleavage to generate mature 5'-end of SSU-rRNA from (SSU-rRNA, 5.8S rRNA, LSU-rRNA)"/>
    <property type="evidence" value="ECO:0007669"/>
    <property type="project" value="TreeGrafter"/>
</dbReference>
<evidence type="ECO:0000256" key="6">
    <source>
        <dbReference type="ARBA" id="ARBA00032634"/>
    </source>
</evidence>
<evidence type="ECO:0000256" key="1">
    <source>
        <dbReference type="ARBA" id="ARBA00004604"/>
    </source>
</evidence>
<dbReference type="CDD" id="cd12263">
    <property type="entry name" value="RRM_ABT1_like"/>
    <property type="match status" value="1"/>
</dbReference>
<accession>A0A9P8RTL6</accession>
<comment type="function">
    <text evidence="5">Involved in the small subunit (SSU) processome assembly and function, and in the 18S rRNA synthesis. Required for the early cleavages at sites A0, A1 and A2.</text>
</comment>
<name>A0A9P8RTL6_9PEZI</name>
<dbReference type="GO" id="GO:0003723">
    <property type="term" value="F:RNA binding"/>
    <property type="evidence" value="ECO:0007669"/>
    <property type="project" value="UniProtKB-UniRule"/>
</dbReference>
<reference evidence="10" key="1">
    <citation type="submission" date="2021-03" db="EMBL/GenBank/DDBJ databases">
        <title>Comparative genomics and phylogenomic investigation of the class Geoglossomycetes provide insights into ecological specialization and systematics.</title>
        <authorList>
            <person name="Melie T."/>
            <person name="Pirro S."/>
            <person name="Miller A.N."/>
            <person name="Quandt A."/>
        </authorList>
    </citation>
    <scope>NUCLEOTIDE SEQUENCE</scope>
    <source>
        <strain evidence="10">CAQ_001_2017</strain>
    </source>
</reference>
<dbReference type="GO" id="GO:0000447">
    <property type="term" value="P:endonucleolytic cleavage in ITS1 to separate SSU-rRNA from 5.8S rRNA and LSU-rRNA from tricistronic rRNA transcript (SSU-rRNA, 5.8S rRNA, LSU-rRNA)"/>
    <property type="evidence" value="ECO:0007669"/>
    <property type="project" value="TreeGrafter"/>
</dbReference>
<comment type="caution">
    <text evidence="10">The sequence shown here is derived from an EMBL/GenBank/DDBJ whole genome shotgun (WGS) entry which is preliminary data.</text>
</comment>
<evidence type="ECO:0000256" key="4">
    <source>
        <dbReference type="ARBA" id="ARBA00023242"/>
    </source>
</evidence>
<evidence type="ECO:0000313" key="11">
    <source>
        <dbReference type="Proteomes" id="UP000750711"/>
    </source>
</evidence>
<feature type="region of interest" description="Disordered" evidence="8">
    <location>
        <begin position="1"/>
        <end position="83"/>
    </location>
</feature>
<dbReference type="InterPro" id="IPR035979">
    <property type="entry name" value="RBD_domain_sf"/>
</dbReference>
<evidence type="ECO:0000256" key="5">
    <source>
        <dbReference type="ARBA" id="ARBA00025024"/>
    </source>
</evidence>
<evidence type="ECO:0000259" key="9">
    <source>
        <dbReference type="PROSITE" id="PS50102"/>
    </source>
</evidence>
<gene>
    <name evidence="10" type="ORF">GP486_000917</name>
</gene>
<dbReference type="InterPro" id="IPR000504">
    <property type="entry name" value="RRM_dom"/>
</dbReference>
<dbReference type="InterPro" id="IPR039119">
    <property type="entry name" value="ABT1/Esf2"/>
</dbReference>
<feature type="compositionally biased region" description="Basic residues" evidence="8">
    <location>
        <begin position="31"/>
        <end position="44"/>
    </location>
</feature>
<comment type="subcellular location">
    <subcellularLocation>
        <location evidence="1">Nucleus</location>
        <location evidence="1">Nucleolus</location>
    </subcellularLocation>
</comment>
<dbReference type="EMBL" id="JAGHQM010000068">
    <property type="protein sequence ID" value="KAH0565698.1"/>
    <property type="molecule type" value="Genomic_DNA"/>
</dbReference>
<organism evidence="10 11">
    <name type="scientific">Trichoglossum hirsutum</name>
    <dbReference type="NCBI Taxonomy" id="265104"/>
    <lineage>
        <taxon>Eukaryota</taxon>
        <taxon>Fungi</taxon>
        <taxon>Dikarya</taxon>
        <taxon>Ascomycota</taxon>
        <taxon>Pezizomycotina</taxon>
        <taxon>Geoglossomycetes</taxon>
        <taxon>Geoglossales</taxon>
        <taxon>Geoglossaceae</taxon>
        <taxon>Trichoglossum</taxon>
    </lineage>
</organism>
<evidence type="ECO:0000313" key="10">
    <source>
        <dbReference type="EMBL" id="KAH0565698.1"/>
    </source>
</evidence>
<feature type="compositionally biased region" description="Basic and acidic residues" evidence="8">
    <location>
        <begin position="20"/>
        <end position="30"/>
    </location>
</feature>
<dbReference type="SUPFAM" id="SSF54928">
    <property type="entry name" value="RNA-binding domain, RBD"/>
    <property type="match status" value="1"/>
</dbReference>
<keyword evidence="4" id="KW-0539">Nucleus</keyword>
<dbReference type="InterPro" id="IPR034353">
    <property type="entry name" value="ABT1/ESF2_RRM"/>
</dbReference>
<dbReference type="Gene3D" id="3.30.70.330">
    <property type="match status" value="1"/>
</dbReference>
<proteinExistence type="inferred from homology"/>
<feature type="domain" description="RRM" evidence="9">
    <location>
        <begin position="120"/>
        <end position="202"/>
    </location>
</feature>
<keyword evidence="3 7" id="KW-0694">RNA-binding</keyword>
<dbReference type="PANTHER" id="PTHR12311:SF7">
    <property type="entry name" value="ACTIVATOR OF BASAL TRANSCRIPTION 1"/>
    <property type="match status" value="1"/>
</dbReference>
<dbReference type="SMART" id="SM00360">
    <property type="entry name" value="RRM"/>
    <property type="match status" value="1"/>
</dbReference>
<evidence type="ECO:0000256" key="2">
    <source>
        <dbReference type="ARBA" id="ARBA00005819"/>
    </source>
</evidence>
<protein>
    <recommendedName>
        <fullName evidence="6">18S rRNA factor 2</fullName>
    </recommendedName>
</protein>
<dbReference type="PANTHER" id="PTHR12311">
    <property type="entry name" value="ACTIVATOR OF BASAL TRANSCRIPTION 1"/>
    <property type="match status" value="1"/>
</dbReference>
<dbReference type="GO" id="GO:0005730">
    <property type="term" value="C:nucleolus"/>
    <property type="evidence" value="ECO:0007669"/>
    <property type="project" value="UniProtKB-SubCell"/>
</dbReference>
<comment type="similarity">
    <text evidence="2">Belongs to the ESF2/ABP1 family.</text>
</comment>
<evidence type="ECO:0000256" key="8">
    <source>
        <dbReference type="SAM" id="MobiDB-lite"/>
    </source>
</evidence>
<dbReference type="Proteomes" id="UP000750711">
    <property type="component" value="Unassembled WGS sequence"/>
</dbReference>
<feature type="compositionally biased region" description="Basic and acidic residues" evidence="8">
    <location>
        <begin position="305"/>
        <end position="315"/>
    </location>
</feature>
<dbReference type="AlphaFoldDB" id="A0A9P8RTL6"/>
<dbReference type="PROSITE" id="PS50102">
    <property type="entry name" value="RRM"/>
    <property type="match status" value="1"/>
</dbReference>